<keyword evidence="1" id="KW-0472">Membrane</keyword>
<dbReference type="EMBL" id="JACOMF010000077">
    <property type="protein sequence ID" value="MBC4018757.1"/>
    <property type="molecule type" value="Genomic_DNA"/>
</dbReference>
<evidence type="ECO:0000313" key="3">
    <source>
        <dbReference type="Proteomes" id="UP000600101"/>
    </source>
</evidence>
<keyword evidence="3" id="KW-1185">Reference proteome</keyword>
<dbReference type="RefSeq" id="WP_186773499.1">
    <property type="nucleotide sequence ID" value="NZ_JACOMF010000077.1"/>
</dbReference>
<evidence type="ECO:0000256" key="1">
    <source>
        <dbReference type="SAM" id="Phobius"/>
    </source>
</evidence>
<comment type="caution">
    <text evidence="2">The sequence shown here is derived from an EMBL/GenBank/DDBJ whole genome shotgun (WGS) entry which is preliminary data.</text>
</comment>
<proteinExistence type="predicted"/>
<dbReference type="Proteomes" id="UP000600101">
    <property type="component" value="Unassembled WGS sequence"/>
</dbReference>
<evidence type="ECO:0000313" key="2">
    <source>
        <dbReference type="EMBL" id="MBC4018757.1"/>
    </source>
</evidence>
<dbReference type="Pfam" id="PF20358">
    <property type="entry name" value="DUF6653"/>
    <property type="match status" value="1"/>
</dbReference>
<gene>
    <name evidence="2" type="ORF">H7965_26210</name>
</gene>
<dbReference type="InterPro" id="IPR046595">
    <property type="entry name" value="DUF6653"/>
</dbReference>
<keyword evidence="1" id="KW-1133">Transmembrane helix</keyword>
<reference evidence="2" key="1">
    <citation type="submission" date="2020-08" db="EMBL/GenBank/DDBJ databases">
        <authorList>
            <person name="Hu Y."/>
            <person name="Nguyen S.V."/>
            <person name="Li F."/>
            <person name="Fanning S."/>
        </authorList>
    </citation>
    <scope>NUCLEOTIDE SEQUENCE</scope>
    <source>
        <strain evidence="2">SYSU D8009</strain>
    </source>
</reference>
<name>A0A9X0R5C8_9PROT</name>
<feature type="transmembrane region" description="Helical" evidence="1">
    <location>
        <begin position="46"/>
        <end position="64"/>
    </location>
</feature>
<dbReference type="AlphaFoldDB" id="A0A9X0R5C8"/>
<feature type="transmembrane region" description="Helical" evidence="1">
    <location>
        <begin position="129"/>
        <end position="146"/>
    </location>
</feature>
<accession>A0A9X0R5C8</accession>
<sequence length="161" mass="18474">MTVEGRIAAAFRLDAEGWARHANPWSGWTRFATLPLLALAVWSRAWIGWWAVLPLALLLVWLWLNPRAFPPPDRWDAWMTRGVLGEQLWVARDAVKLPPHHRRMPHLLAALGGLGLVFLLWGIIMLEFWPTLLGLAVVILAKLWFIDRMVWLHHDMGGETP</sequence>
<protein>
    <submittedName>
        <fullName evidence="2">Uncharacterized protein</fullName>
    </submittedName>
</protein>
<feature type="transmembrane region" description="Helical" evidence="1">
    <location>
        <begin position="106"/>
        <end position="123"/>
    </location>
</feature>
<keyword evidence="1" id="KW-0812">Transmembrane</keyword>
<organism evidence="2 3">
    <name type="scientific">Siccirubricoccus deserti</name>
    <dbReference type="NCBI Taxonomy" id="2013562"/>
    <lineage>
        <taxon>Bacteria</taxon>
        <taxon>Pseudomonadati</taxon>
        <taxon>Pseudomonadota</taxon>
        <taxon>Alphaproteobacteria</taxon>
        <taxon>Acetobacterales</taxon>
        <taxon>Roseomonadaceae</taxon>
        <taxon>Siccirubricoccus</taxon>
    </lineage>
</organism>